<reference evidence="1 2" key="1">
    <citation type="journal article" date="2015" name="Genome Announc.">
        <title>Complete Genome Sequence of the Type Strain Corynebacterium testudinoris DSM 44614, Recovered from Necrotic Lesions in the Mouth of a Tortoise.</title>
        <authorList>
            <person name="Ruckert C."/>
            <person name="Kriete M."/>
            <person name="Jaenicke S."/>
            <person name="Winkler A."/>
            <person name="Tauch A."/>
        </authorList>
    </citation>
    <scope>NUCLEOTIDE SEQUENCE [LARGE SCALE GENOMIC DNA]</scope>
    <source>
        <strain evidence="1 2">DSM 44614</strain>
    </source>
</reference>
<evidence type="ECO:0000313" key="1">
    <source>
        <dbReference type="EMBL" id="AKK07998.1"/>
    </source>
</evidence>
<evidence type="ECO:0000313" key="2">
    <source>
        <dbReference type="Proteomes" id="UP000035540"/>
    </source>
</evidence>
<sequence length="63" mass="6431">MVDSPEIAGPKLSQASRIGLNIAVGPVAAAATNDPIATNVLTIVIPMWNASDLCDQASDQNIA</sequence>
<proteinExistence type="predicted"/>
<gene>
    <name evidence="1" type="ORF">CTEST_02715</name>
</gene>
<reference evidence="2" key="2">
    <citation type="submission" date="2015-05" db="EMBL/GenBank/DDBJ databases">
        <title>Complete genome sequence of Corynebacterium testudinoris DSM 44614, recovered from necrotic lesions in the mouth of a tortoise.</title>
        <authorList>
            <person name="Ruckert C."/>
            <person name="Albersmeier A."/>
            <person name="Winkler A."/>
            <person name="Tauch A."/>
        </authorList>
    </citation>
    <scope>NUCLEOTIDE SEQUENCE [LARGE SCALE GENOMIC DNA]</scope>
    <source>
        <strain evidence="2">DSM 44614</strain>
    </source>
</reference>
<keyword evidence="2" id="KW-1185">Reference proteome</keyword>
<organism evidence="1 2">
    <name type="scientific">Corynebacterium testudinoris</name>
    <dbReference type="NCBI Taxonomy" id="136857"/>
    <lineage>
        <taxon>Bacteria</taxon>
        <taxon>Bacillati</taxon>
        <taxon>Actinomycetota</taxon>
        <taxon>Actinomycetes</taxon>
        <taxon>Mycobacteriales</taxon>
        <taxon>Corynebacteriaceae</taxon>
        <taxon>Corynebacterium</taxon>
    </lineage>
</organism>
<dbReference type="PATRIC" id="fig|136857.5.peg.534"/>
<name>A0A0G3H837_9CORY</name>
<accession>A0A0G3H837</accession>
<dbReference type="AlphaFoldDB" id="A0A0G3H837"/>
<dbReference type="EMBL" id="CP011545">
    <property type="protein sequence ID" value="AKK07998.1"/>
    <property type="molecule type" value="Genomic_DNA"/>
</dbReference>
<protein>
    <submittedName>
        <fullName evidence="1">Uncharacterized protein</fullName>
    </submittedName>
</protein>
<dbReference type="Proteomes" id="UP000035540">
    <property type="component" value="Chromosome"/>
</dbReference>
<dbReference type="KEGG" id="cted:CTEST_02715"/>